<keyword evidence="2" id="KW-1185">Reference proteome</keyword>
<organism evidence="1 2">
    <name type="scientific">Sphingomonas floccifaciens</name>
    <dbReference type="NCBI Taxonomy" id="1844115"/>
    <lineage>
        <taxon>Bacteria</taxon>
        <taxon>Pseudomonadati</taxon>
        <taxon>Pseudomonadota</taxon>
        <taxon>Alphaproteobacteria</taxon>
        <taxon>Sphingomonadales</taxon>
        <taxon>Sphingomonadaceae</taxon>
        <taxon>Sphingomonas</taxon>
    </lineage>
</organism>
<dbReference type="EMBL" id="JBHUFC010000024">
    <property type="protein sequence ID" value="MFD1789704.1"/>
    <property type="molecule type" value="Genomic_DNA"/>
</dbReference>
<evidence type="ECO:0000313" key="2">
    <source>
        <dbReference type="Proteomes" id="UP001597283"/>
    </source>
</evidence>
<gene>
    <name evidence="1" type="ORF">ACFSC3_19290</name>
</gene>
<comment type="caution">
    <text evidence="1">The sequence shown here is derived from an EMBL/GenBank/DDBJ whole genome shotgun (WGS) entry which is preliminary data.</text>
</comment>
<protein>
    <submittedName>
        <fullName evidence="1">Uncharacterized protein</fullName>
    </submittedName>
</protein>
<name>A0ABW4NJF9_9SPHN</name>
<sequence>MELDAYARALGAAQLLVPSYNQLRLQGAQIRGAELDNQQQTFALDQAQQAQRAAVDQQARSRLRQQQIDADVAAFNAKPTSDGAVRLMTTYPELRNPIKDAWGMREAAAQKQQLSTFVQIKSALANGQPDVAIARIQRHIEADKASGGDTTDDENMIDMIRKDPVRFAASLDGLIAAVSGPEKFGDNAKALADTTKTIGDNRRRRRRRLRLTERWRA</sequence>
<reference evidence="2" key="1">
    <citation type="journal article" date="2019" name="Int. J. Syst. Evol. Microbiol.">
        <title>The Global Catalogue of Microorganisms (GCM) 10K type strain sequencing project: providing services to taxonomists for standard genome sequencing and annotation.</title>
        <authorList>
            <consortium name="The Broad Institute Genomics Platform"/>
            <consortium name="The Broad Institute Genome Sequencing Center for Infectious Disease"/>
            <person name="Wu L."/>
            <person name="Ma J."/>
        </authorList>
    </citation>
    <scope>NUCLEOTIDE SEQUENCE [LARGE SCALE GENOMIC DNA]</scope>
    <source>
        <strain evidence="2">Q85</strain>
    </source>
</reference>
<proteinExistence type="predicted"/>
<dbReference type="Proteomes" id="UP001597283">
    <property type="component" value="Unassembled WGS sequence"/>
</dbReference>
<accession>A0ABW4NJF9</accession>
<dbReference type="RefSeq" id="WP_380941864.1">
    <property type="nucleotide sequence ID" value="NZ_JBHUFC010000024.1"/>
</dbReference>
<evidence type="ECO:0000313" key="1">
    <source>
        <dbReference type="EMBL" id="MFD1789704.1"/>
    </source>
</evidence>